<keyword evidence="7 10" id="KW-0574">Periplasm</keyword>
<dbReference type="InterPro" id="IPR029046">
    <property type="entry name" value="LolA/LolB/LppX"/>
</dbReference>
<evidence type="ECO:0000256" key="4">
    <source>
        <dbReference type="ARBA" id="ARBA00014035"/>
    </source>
</evidence>
<proteinExistence type="inferred from homology"/>
<sequence>MTRIPDQRIATNTHPARPPRATLLGAVLGLALCALPAMVGGQPPNNPRSATGRLDSFLRDVNTLTANFKQTLIDEKGRILDDSTGIAYLKRPKQFRWEYQDPYRQTIVSDGERVWFHDHDLRQVIVKPWGSFAADTPAAILTMDRPLKEIFDIEDIEDEPQSTWQWAKLTPKSDEATFVSAYVGFGKKEIEVMKLIDSFGQTTWLVFSGLNANYELNPKFFSFTPPEGVDVMGADTGGSEE</sequence>
<evidence type="ECO:0000256" key="8">
    <source>
        <dbReference type="ARBA" id="ARBA00022927"/>
    </source>
</evidence>
<evidence type="ECO:0000313" key="12">
    <source>
        <dbReference type="EMBL" id="VFJ74523.1"/>
    </source>
</evidence>
<dbReference type="HAMAP" id="MF_00240">
    <property type="entry name" value="LolA"/>
    <property type="match status" value="1"/>
</dbReference>
<keyword evidence="9 10" id="KW-0143">Chaperone</keyword>
<comment type="subcellular location">
    <subcellularLocation>
        <location evidence="1 10">Periplasm</location>
    </subcellularLocation>
</comment>
<dbReference type="InterPro" id="IPR018323">
    <property type="entry name" value="OM_lipoprot_carrier_LolA_Pbac"/>
</dbReference>
<name>A0A450TY65_9GAMM</name>
<evidence type="ECO:0000256" key="2">
    <source>
        <dbReference type="ARBA" id="ARBA00007615"/>
    </source>
</evidence>
<gene>
    <name evidence="10" type="primary">lolA</name>
    <name evidence="11" type="ORF">BECKFM1743A_GA0114220_107131</name>
    <name evidence="13" type="ORF">BECKFM1743B_GA0114221_100071</name>
    <name evidence="12" type="ORF">BECKFM1743C_GA0114222_107961</name>
</gene>
<protein>
    <recommendedName>
        <fullName evidence="4 10">Outer-membrane lipoprotein carrier protein</fullName>
    </recommendedName>
</protein>
<dbReference type="EMBL" id="CAADFL010000007">
    <property type="protein sequence ID" value="VFK05931.1"/>
    <property type="molecule type" value="Genomic_DNA"/>
</dbReference>
<keyword evidence="12" id="KW-0449">Lipoprotein</keyword>
<dbReference type="PANTHER" id="PTHR35869:SF1">
    <property type="entry name" value="OUTER-MEMBRANE LIPOPROTEIN CARRIER PROTEIN"/>
    <property type="match status" value="1"/>
</dbReference>
<dbReference type="PANTHER" id="PTHR35869">
    <property type="entry name" value="OUTER-MEMBRANE LIPOPROTEIN CARRIER PROTEIN"/>
    <property type="match status" value="1"/>
</dbReference>
<dbReference type="GO" id="GO:0042953">
    <property type="term" value="P:lipoprotein transport"/>
    <property type="evidence" value="ECO:0007669"/>
    <property type="project" value="InterPro"/>
</dbReference>
<accession>A0A450TY65</accession>
<dbReference type="AlphaFoldDB" id="A0A450TY65"/>
<evidence type="ECO:0000256" key="7">
    <source>
        <dbReference type="ARBA" id="ARBA00022764"/>
    </source>
</evidence>
<evidence type="ECO:0000256" key="5">
    <source>
        <dbReference type="ARBA" id="ARBA00022448"/>
    </source>
</evidence>
<dbReference type="Pfam" id="PF03548">
    <property type="entry name" value="LolA"/>
    <property type="match status" value="1"/>
</dbReference>
<evidence type="ECO:0000256" key="1">
    <source>
        <dbReference type="ARBA" id="ARBA00004418"/>
    </source>
</evidence>
<dbReference type="NCBIfam" id="TIGR00547">
    <property type="entry name" value="lolA"/>
    <property type="match status" value="1"/>
</dbReference>
<keyword evidence="6" id="KW-0732">Signal</keyword>
<dbReference type="SUPFAM" id="SSF89392">
    <property type="entry name" value="Prokaryotic lipoproteins and lipoprotein localization factors"/>
    <property type="match status" value="1"/>
</dbReference>
<dbReference type="InterPro" id="IPR004564">
    <property type="entry name" value="OM_lipoprot_carrier_LolA-like"/>
</dbReference>
<dbReference type="GO" id="GO:0044874">
    <property type="term" value="P:lipoprotein localization to outer membrane"/>
    <property type="evidence" value="ECO:0007669"/>
    <property type="project" value="UniProtKB-UniRule"/>
</dbReference>
<keyword evidence="5 10" id="KW-0813">Transport</keyword>
<evidence type="ECO:0000313" key="13">
    <source>
        <dbReference type="EMBL" id="VFK05931.1"/>
    </source>
</evidence>
<dbReference type="EMBL" id="CAADFA010000796">
    <property type="protein sequence ID" value="VFJ74523.1"/>
    <property type="molecule type" value="Genomic_DNA"/>
</dbReference>
<reference evidence="12" key="1">
    <citation type="submission" date="2019-02" db="EMBL/GenBank/DDBJ databases">
        <authorList>
            <person name="Gruber-Vodicka R. H."/>
            <person name="Seah K. B. B."/>
        </authorList>
    </citation>
    <scope>NUCLEOTIDE SEQUENCE</scope>
    <source>
        <strain evidence="11">BECK_BZ163</strain>
        <strain evidence="13">BECK_BZ164</strain>
        <strain evidence="12">BECK_BZ165</strain>
    </source>
</reference>
<comment type="subunit">
    <text evidence="3 10">Monomer.</text>
</comment>
<dbReference type="GO" id="GO:0030288">
    <property type="term" value="C:outer membrane-bounded periplasmic space"/>
    <property type="evidence" value="ECO:0007669"/>
    <property type="project" value="TreeGrafter"/>
</dbReference>
<comment type="similarity">
    <text evidence="2 10">Belongs to the LolA family.</text>
</comment>
<evidence type="ECO:0000256" key="6">
    <source>
        <dbReference type="ARBA" id="ARBA00022729"/>
    </source>
</evidence>
<comment type="function">
    <text evidence="10">Participates in the translocation of lipoproteins from the inner membrane to the outer membrane. Only forms a complex with a lipoprotein if the residue after the N-terminal Cys is not an aspartate (The Asp acts as a targeting signal to indicate that the lipoprotein should stay in the inner membrane).</text>
</comment>
<dbReference type="Gene3D" id="2.50.20.10">
    <property type="entry name" value="Lipoprotein localisation LolA/LolB/LppX"/>
    <property type="match status" value="1"/>
</dbReference>
<keyword evidence="8 10" id="KW-0653">Protein transport</keyword>
<evidence type="ECO:0000256" key="10">
    <source>
        <dbReference type="HAMAP-Rule" id="MF_00240"/>
    </source>
</evidence>
<evidence type="ECO:0000256" key="9">
    <source>
        <dbReference type="ARBA" id="ARBA00023186"/>
    </source>
</evidence>
<organism evidence="12">
    <name type="scientific">Candidatus Kentrum sp. FM</name>
    <dbReference type="NCBI Taxonomy" id="2126340"/>
    <lineage>
        <taxon>Bacteria</taxon>
        <taxon>Pseudomonadati</taxon>
        <taxon>Pseudomonadota</taxon>
        <taxon>Gammaproteobacteria</taxon>
        <taxon>Candidatus Kentrum</taxon>
    </lineage>
</organism>
<evidence type="ECO:0000256" key="3">
    <source>
        <dbReference type="ARBA" id="ARBA00011245"/>
    </source>
</evidence>
<dbReference type="EMBL" id="CAADEZ010000713">
    <property type="protein sequence ID" value="VFJ73392.1"/>
    <property type="molecule type" value="Genomic_DNA"/>
</dbReference>
<evidence type="ECO:0000313" key="11">
    <source>
        <dbReference type="EMBL" id="VFJ73392.1"/>
    </source>
</evidence>
<dbReference type="CDD" id="cd16325">
    <property type="entry name" value="LolA"/>
    <property type="match status" value="1"/>
</dbReference>